<sequence length="501" mass="51804">METYEEKLSDIANTAKWSIEEFDDFKRFERVIDDAAAKLKTMKKELEEGYVFGGETQKVALECAQGISEGIEDVDIPTALRKLFKTVDAYNQAIDDARNVELPGTRLTSDIEQAIKAAETPLNIVVPGLGTLTGIIGNAGVSLISNMLADKREETAKKEYQRIKSECKQKCPRNDLPSAPVVDINGLWPAQDGENNSSENDGVYPTSFGDTGISAAVAGGAGLAAAGGAAVASSKFSNTPKSGSASISRPNVSPTPPLPPRNNPTDAADTGGDNNNSHNGRVFDPNTGEWIDTSKYVYDPASGRWLDRNLYVYDPATGRYVYRNHMAVDSDMSYNGSGSAHGGMSGGSAGSGSGIGRTAVAAGAGAGIGAGGALAVSKLAGGAGSSSGALSEASMAAVSGSGVGSYYANNPVKASIASSSIKGATGMAAGLRKGEIARAEAAASSRANTPGMMGMGRGGASQSKDKRRNSLGYIAPTIEEEEEFQPKPLAAMAGHRRRPGE</sequence>
<dbReference type="AlphaFoldDB" id="A0AAX3J1P9"/>
<reference evidence="2 3" key="1">
    <citation type="submission" date="2019-07" db="EMBL/GenBank/DDBJ databases">
        <authorList>
            <person name="Chang H.-W."/>
            <person name="Raman A."/>
            <person name="Venkatesh S."/>
            <person name="Gehrig J."/>
        </authorList>
    </citation>
    <scope>NUCLEOTIDE SEQUENCE [LARGE SCALE GENOMIC DNA]</scope>
    <source>
        <strain evidence="2">Bifidobacterium_pseudocatenulatum_LFYP_29</strain>
    </source>
</reference>
<feature type="compositionally biased region" description="Polar residues" evidence="1">
    <location>
        <begin position="234"/>
        <end position="247"/>
    </location>
</feature>
<organism evidence="2 3">
    <name type="scientific">Bifidobacterium pseudocatenulatum</name>
    <dbReference type="NCBI Taxonomy" id="28026"/>
    <lineage>
        <taxon>Bacteria</taxon>
        <taxon>Bacillati</taxon>
        <taxon>Actinomycetota</taxon>
        <taxon>Actinomycetes</taxon>
        <taxon>Bifidobacteriales</taxon>
        <taxon>Bifidobacteriaceae</taxon>
        <taxon>Bifidobacterium</taxon>
    </lineage>
</organism>
<proteinExistence type="predicted"/>
<dbReference type="RefSeq" id="WP_117675755.1">
    <property type="nucleotide sequence ID" value="NZ_AP031419.1"/>
</dbReference>
<evidence type="ECO:0000313" key="3">
    <source>
        <dbReference type="Proteomes" id="UP000331308"/>
    </source>
</evidence>
<feature type="region of interest" description="Disordered" evidence="1">
    <location>
        <begin position="440"/>
        <end position="501"/>
    </location>
</feature>
<feature type="region of interest" description="Disordered" evidence="1">
    <location>
        <begin position="183"/>
        <end position="205"/>
    </location>
</feature>
<dbReference type="EMBL" id="CABHOD010000015">
    <property type="protein sequence ID" value="VUX65661.1"/>
    <property type="molecule type" value="Genomic_DNA"/>
</dbReference>
<feature type="compositionally biased region" description="Pro residues" evidence="1">
    <location>
        <begin position="253"/>
        <end position="262"/>
    </location>
</feature>
<evidence type="ECO:0000256" key="1">
    <source>
        <dbReference type="SAM" id="MobiDB-lite"/>
    </source>
</evidence>
<accession>A0AAX3J1P9</accession>
<evidence type="ECO:0000313" key="2">
    <source>
        <dbReference type="EMBL" id="VUX65661.1"/>
    </source>
</evidence>
<dbReference type="Proteomes" id="UP000331308">
    <property type="component" value="Unassembled WGS sequence"/>
</dbReference>
<comment type="caution">
    <text evidence="2">The sequence shown here is derived from an EMBL/GenBank/DDBJ whole genome shotgun (WGS) entry which is preliminary data.</text>
</comment>
<evidence type="ECO:0008006" key="4">
    <source>
        <dbReference type="Google" id="ProtNLM"/>
    </source>
</evidence>
<gene>
    <name evidence="2" type="ORF">BPLFYP29_00158</name>
</gene>
<name>A0AAX3J1P9_BIFPS</name>
<protein>
    <recommendedName>
        <fullName evidence="4">Pre-toxin TG domain-containing protein</fullName>
    </recommendedName>
</protein>
<feature type="region of interest" description="Disordered" evidence="1">
    <location>
        <begin position="234"/>
        <end position="286"/>
    </location>
</feature>